<keyword evidence="7 9" id="KW-0067">ATP-binding</keyword>
<sequence length="295" mass="31050">MKIEVVKIGGNVVENEELLQNFASDFTSLGGNMILVHGGGVMASGLQKRLGIEPVMIAGRRVTDARTLEIVTMVYAGWCNKHVTATLQKYGCNALGLCGADGKAILAARRPPVKVALTGEAEIREVDYGFAGDISPEGVNVPLFESFLNRKIMPVLCAITYDGNGNLLNTNADSVASAVAEALAGAGHETVLTYCFEKKGVLEDKNDPDSVIPEITPEYYETLKSEGRVADGMIPKLDNAFKALANGVSKVVIRSATDLGNPTGTSIIMSTGNNIPDRTAGLSGSDQESGKSVTA</sequence>
<comment type="caution">
    <text evidence="12">The sequence shown here is derived from an EMBL/GenBank/DDBJ whole genome shotgun (WGS) entry which is preliminary data.</text>
</comment>
<dbReference type="InterPro" id="IPR004662">
    <property type="entry name" value="AcgluKinase_fam"/>
</dbReference>
<keyword evidence="9" id="KW-0963">Cytoplasm</keyword>
<evidence type="ECO:0000256" key="6">
    <source>
        <dbReference type="ARBA" id="ARBA00022777"/>
    </source>
</evidence>
<dbReference type="GO" id="GO:0042450">
    <property type="term" value="P:L-arginine biosynthetic process via ornithine"/>
    <property type="evidence" value="ECO:0007669"/>
    <property type="project" value="UniProtKB-UniRule"/>
</dbReference>
<keyword evidence="6 9" id="KW-0418">Kinase</keyword>
<dbReference type="EMBL" id="JADILV010000031">
    <property type="protein sequence ID" value="MBO8483346.1"/>
    <property type="molecule type" value="Genomic_DNA"/>
</dbReference>
<dbReference type="PANTHER" id="PTHR23342:SF0">
    <property type="entry name" value="N-ACETYLGLUTAMATE SYNTHASE, MITOCHONDRIAL"/>
    <property type="match status" value="1"/>
</dbReference>
<evidence type="ECO:0000256" key="10">
    <source>
        <dbReference type="SAM" id="MobiDB-lite"/>
    </source>
</evidence>
<evidence type="ECO:0000256" key="9">
    <source>
        <dbReference type="HAMAP-Rule" id="MF_00082"/>
    </source>
</evidence>
<dbReference type="PANTHER" id="PTHR23342">
    <property type="entry name" value="N-ACETYLGLUTAMATE SYNTHASE"/>
    <property type="match status" value="1"/>
</dbReference>
<evidence type="ECO:0000259" key="11">
    <source>
        <dbReference type="Pfam" id="PF00696"/>
    </source>
</evidence>
<feature type="site" description="Transition state stabilizer" evidence="9">
    <location>
        <position position="236"/>
    </location>
</feature>
<reference evidence="12" key="2">
    <citation type="journal article" date="2021" name="PeerJ">
        <title>Extensive microbial diversity within the chicken gut microbiome revealed by metagenomics and culture.</title>
        <authorList>
            <person name="Gilroy R."/>
            <person name="Ravi A."/>
            <person name="Getino M."/>
            <person name="Pursley I."/>
            <person name="Horton D.L."/>
            <person name="Alikhan N.F."/>
            <person name="Baker D."/>
            <person name="Gharbi K."/>
            <person name="Hall N."/>
            <person name="Watson M."/>
            <person name="Adriaenssens E.M."/>
            <person name="Foster-Nyarko E."/>
            <person name="Jarju S."/>
            <person name="Secka A."/>
            <person name="Antonio M."/>
            <person name="Oren A."/>
            <person name="Chaudhuri R.R."/>
            <person name="La Ragione R."/>
            <person name="Hildebrand F."/>
            <person name="Pallen M.J."/>
        </authorList>
    </citation>
    <scope>NUCLEOTIDE SEQUENCE</scope>
    <source>
        <strain evidence="12">G3-8215</strain>
    </source>
</reference>
<dbReference type="Pfam" id="PF00696">
    <property type="entry name" value="AA_kinase"/>
    <property type="match status" value="1"/>
</dbReference>
<dbReference type="PIRSF" id="PIRSF000728">
    <property type="entry name" value="NAGK"/>
    <property type="match status" value="1"/>
</dbReference>
<dbReference type="GO" id="GO:0005524">
    <property type="term" value="F:ATP binding"/>
    <property type="evidence" value="ECO:0007669"/>
    <property type="project" value="UniProtKB-UniRule"/>
</dbReference>
<dbReference type="Gene3D" id="3.40.1160.10">
    <property type="entry name" value="Acetylglutamate kinase-like"/>
    <property type="match status" value="1"/>
</dbReference>
<keyword evidence="2 9" id="KW-0055">Arginine biosynthesis</keyword>
<dbReference type="InterPro" id="IPR001048">
    <property type="entry name" value="Asp/Glu/Uridylate_kinase"/>
</dbReference>
<evidence type="ECO:0000256" key="4">
    <source>
        <dbReference type="ARBA" id="ARBA00022679"/>
    </source>
</evidence>
<dbReference type="SUPFAM" id="SSF53633">
    <property type="entry name" value="Carbamate kinase-like"/>
    <property type="match status" value="1"/>
</dbReference>
<dbReference type="GO" id="GO:0005737">
    <property type="term" value="C:cytoplasm"/>
    <property type="evidence" value="ECO:0007669"/>
    <property type="project" value="UniProtKB-SubCell"/>
</dbReference>
<proteinExistence type="inferred from homology"/>
<feature type="site" description="Transition state stabilizer" evidence="9">
    <location>
        <position position="7"/>
    </location>
</feature>
<protein>
    <recommendedName>
        <fullName evidence="9">Acetylglutamate kinase</fullName>
        <ecNumber evidence="9">2.7.2.8</ecNumber>
    </recommendedName>
    <alternativeName>
        <fullName evidence="9">N-acetyl-L-glutamate 5-phosphotransferase</fullName>
    </alternativeName>
    <alternativeName>
        <fullName evidence="9">NAG kinase</fullName>
        <shortName evidence="9">NAGK</shortName>
    </alternativeName>
</protein>
<accession>A0A940DS74</accession>
<reference evidence="12" key="1">
    <citation type="submission" date="2020-10" db="EMBL/GenBank/DDBJ databases">
        <authorList>
            <person name="Gilroy R."/>
        </authorList>
    </citation>
    <scope>NUCLEOTIDE SEQUENCE</scope>
    <source>
        <strain evidence="12">G3-8215</strain>
    </source>
</reference>
<dbReference type="EC" id="2.7.2.8" evidence="9"/>
<keyword evidence="3 9" id="KW-0028">Amino-acid biosynthesis</keyword>
<dbReference type="NCBIfam" id="TIGR00761">
    <property type="entry name" value="argB"/>
    <property type="match status" value="1"/>
</dbReference>
<dbReference type="AlphaFoldDB" id="A0A940DS74"/>
<dbReference type="GO" id="GO:0003991">
    <property type="term" value="F:acetylglutamate kinase activity"/>
    <property type="evidence" value="ECO:0007669"/>
    <property type="project" value="UniProtKB-UniRule"/>
</dbReference>
<dbReference type="InterPro" id="IPR036393">
    <property type="entry name" value="AceGlu_kinase-like_sf"/>
</dbReference>
<gene>
    <name evidence="9 12" type="primary">argB</name>
    <name evidence="12" type="ORF">IAB75_04455</name>
</gene>
<evidence type="ECO:0000256" key="5">
    <source>
        <dbReference type="ARBA" id="ARBA00022741"/>
    </source>
</evidence>
<keyword evidence="5 9" id="KW-0547">Nucleotide-binding</keyword>
<comment type="catalytic activity">
    <reaction evidence="8 9">
        <text>N-acetyl-L-glutamate + ATP = N-acetyl-L-glutamyl 5-phosphate + ADP</text>
        <dbReference type="Rhea" id="RHEA:14629"/>
        <dbReference type="ChEBI" id="CHEBI:30616"/>
        <dbReference type="ChEBI" id="CHEBI:44337"/>
        <dbReference type="ChEBI" id="CHEBI:57936"/>
        <dbReference type="ChEBI" id="CHEBI:456216"/>
        <dbReference type="EC" id="2.7.2.8"/>
    </reaction>
</comment>
<dbReference type="CDD" id="cd04238">
    <property type="entry name" value="AAK_NAGK-like"/>
    <property type="match status" value="1"/>
</dbReference>
<organism evidence="12 13">
    <name type="scientific">Candidatus Cryptobacteroides avicola</name>
    <dbReference type="NCBI Taxonomy" id="2840757"/>
    <lineage>
        <taxon>Bacteria</taxon>
        <taxon>Pseudomonadati</taxon>
        <taxon>Bacteroidota</taxon>
        <taxon>Bacteroidia</taxon>
        <taxon>Bacteroidales</taxon>
        <taxon>Candidatus Cryptobacteroides</taxon>
    </lineage>
</organism>
<comment type="subcellular location">
    <subcellularLocation>
        <location evidence="9">Cytoplasm</location>
    </subcellularLocation>
</comment>
<evidence type="ECO:0000256" key="3">
    <source>
        <dbReference type="ARBA" id="ARBA00022605"/>
    </source>
</evidence>
<name>A0A940DS74_9BACT</name>
<feature type="binding site" evidence="9">
    <location>
        <position position="61"/>
    </location>
    <ligand>
        <name>substrate</name>
    </ligand>
</feature>
<keyword evidence="4 9" id="KW-0808">Transferase</keyword>
<evidence type="ECO:0000313" key="13">
    <source>
        <dbReference type="Proteomes" id="UP000725002"/>
    </source>
</evidence>
<evidence type="ECO:0000313" key="12">
    <source>
        <dbReference type="EMBL" id="MBO8483346.1"/>
    </source>
</evidence>
<evidence type="ECO:0000256" key="7">
    <source>
        <dbReference type="ARBA" id="ARBA00022840"/>
    </source>
</evidence>
<feature type="binding site" evidence="9">
    <location>
        <position position="169"/>
    </location>
    <ligand>
        <name>substrate</name>
    </ligand>
</feature>
<dbReference type="Proteomes" id="UP000725002">
    <property type="component" value="Unassembled WGS sequence"/>
</dbReference>
<feature type="region of interest" description="Disordered" evidence="10">
    <location>
        <begin position="267"/>
        <end position="295"/>
    </location>
</feature>
<evidence type="ECO:0000256" key="2">
    <source>
        <dbReference type="ARBA" id="ARBA00022571"/>
    </source>
</evidence>
<comment type="pathway">
    <text evidence="1 9">Amino-acid biosynthesis; L-arginine biosynthesis; N(2)-acetyl-L-ornithine from L-glutamate: step 2/4.</text>
</comment>
<evidence type="ECO:0000256" key="1">
    <source>
        <dbReference type="ARBA" id="ARBA00004828"/>
    </source>
</evidence>
<feature type="domain" description="Aspartate/glutamate/uridylate kinase" evidence="11">
    <location>
        <begin position="3"/>
        <end position="255"/>
    </location>
</feature>
<feature type="binding site" evidence="9">
    <location>
        <begin position="39"/>
        <end position="40"/>
    </location>
    <ligand>
        <name>substrate</name>
    </ligand>
</feature>
<evidence type="ECO:0000256" key="8">
    <source>
        <dbReference type="ARBA" id="ARBA00048141"/>
    </source>
</evidence>
<dbReference type="HAMAP" id="MF_00082">
    <property type="entry name" value="ArgB"/>
    <property type="match status" value="1"/>
</dbReference>
<dbReference type="InterPro" id="IPR037528">
    <property type="entry name" value="ArgB"/>
</dbReference>
<comment type="similarity">
    <text evidence="9">Belongs to the acetylglutamate kinase family. ArgB subfamily.</text>
</comment>
<comment type="function">
    <text evidence="9">Catalyzes the ATP-dependent phosphorylation of N-acetyl-L-glutamate.</text>
</comment>